<evidence type="ECO:0000313" key="2">
    <source>
        <dbReference type="EMBL" id="HAF4935097.1"/>
    </source>
</evidence>
<protein>
    <submittedName>
        <fullName evidence="4">Uncharacterized protein</fullName>
    </submittedName>
</protein>
<dbReference type="AlphaFoldDB" id="A0A749DYF2"/>
<sequence length="45" mass="4988">MMMDKGCLGDSDCVKQVAEMRPFLLSVNLDQTHQDLSLAYESIPG</sequence>
<evidence type="ECO:0000313" key="3">
    <source>
        <dbReference type="EMBL" id="HAF5250917.1"/>
    </source>
</evidence>
<accession>A0A749DYF2</accession>
<evidence type="ECO:0000313" key="5">
    <source>
        <dbReference type="EMBL" id="HAF5601940.1"/>
    </source>
</evidence>
<reference evidence="4" key="2">
    <citation type="submission" date="2020-02" db="EMBL/GenBank/DDBJ databases">
        <authorList>
            <consortium name="NCBI Pathogen Detection Project"/>
        </authorList>
    </citation>
    <scope>NUCLEOTIDE SEQUENCE</scope>
    <source>
        <strain evidence="5">CFIAFB20130216</strain>
        <strain evidence="4">CFIAFB20140135</strain>
        <strain evidence="2">MA.98-00962</strain>
        <strain evidence="1">MA.98-00963</strain>
        <strain evidence="3">MA.98-00964</strain>
    </source>
</reference>
<dbReference type="EMBL" id="DAAVNZ010000008">
    <property type="protein sequence ID" value="HAF5574430.1"/>
    <property type="molecule type" value="Genomic_DNA"/>
</dbReference>
<dbReference type="EMBL" id="DAAVIM010000011">
    <property type="protein sequence ID" value="HAF4935097.1"/>
    <property type="molecule type" value="Genomic_DNA"/>
</dbReference>
<organism evidence="4">
    <name type="scientific">Salmonella enterica</name>
    <name type="common">Salmonella choleraesuis</name>
    <dbReference type="NCBI Taxonomy" id="28901"/>
    <lineage>
        <taxon>Bacteria</taxon>
        <taxon>Pseudomonadati</taxon>
        <taxon>Pseudomonadota</taxon>
        <taxon>Gammaproteobacteria</taxon>
        <taxon>Enterobacterales</taxon>
        <taxon>Enterobacteriaceae</taxon>
        <taxon>Salmonella</taxon>
    </lineage>
</organism>
<comment type="caution">
    <text evidence="4">The sequence shown here is derived from an EMBL/GenBank/DDBJ whole genome shotgun (WGS) entry which is preliminary data.</text>
</comment>
<name>A0A749DYF2_SALER</name>
<dbReference type="EMBL" id="DAAULL010000005">
    <property type="protein sequence ID" value="HAF2723556.1"/>
    <property type="molecule type" value="Genomic_DNA"/>
</dbReference>
<evidence type="ECO:0000313" key="1">
    <source>
        <dbReference type="EMBL" id="HAF2723556.1"/>
    </source>
</evidence>
<dbReference type="EMBL" id="DAAVKP010000005">
    <property type="protein sequence ID" value="HAF5250917.1"/>
    <property type="molecule type" value="Genomic_DNA"/>
</dbReference>
<reference evidence="4" key="1">
    <citation type="journal article" date="2018" name="Genome Biol.">
        <title>SKESA: strategic k-mer extension for scrupulous assemblies.</title>
        <authorList>
            <person name="Souvorov A."/>
            <person name="Agarwala R."/>
            <person name="Lipman D.J."/>
        </authorList>
    </citation>
    <scope>NUCLEOTIDE SEQUENCE</scope>
    <source>
        <strain evidence="5">CFIAFB20130216</strain>
        <strain evidence="4">CFIAFB20140135</strain>
        <strain evidence="2">MA.98-00962</strain>
        <strain evidence="1">MA.98-00963</strain>
        <strain evidence="3">MA.98-00964</strain>
    </source>
</reference>
<evidence type="ECO:0000313" key="4">
    <source>
        <dbReference type="EMBL" id="HAF5574430.1"/>
    </source>
</evidence>
<gene>
    <name evidence="1" type="ORF">G8M02_003338</name>
    <name evidence="2" type="ORF">G8N67_004180</name>
    <name evidence="3" type="ORF">G9A52_003240</name>
    <name evidence="4" type="ORF">G9A85_002888</name>
    <name evidence="5" type="ORF">G9E12_003357</name>
</gene>
<dbReference type="EMBL" id="DAAVOE010000009">
    <property type="protein sequence ID" value="HAF5601940.1"/>
    <property type="molecule type" value="Genomic_DNA"/>
</dbReference>
<proteinExistence type="predicted"/>